<dbReference type="AlphaFoldDB" id="A0A9D4MR78"/>
<accession>A0A9D4MR78</accession>
<reference evidence="2" key="1">
    <citation type="journal article" date="2019" name="bioRxiv">
        <title>The Genome of the Zebra Mussel, Dreissena polymorpha: A Resource for Invasive Species Research.</title>
        <authorList>
            <person name="McCartney M.A."/>
            <person name="Auch B."/>
            <person name="Kono T."/>
            <person name="Mallez S."/>
            <person name="Zhang Y."/>
            <person name="Obille A."/>
            <person name="Becker A."/>
            <person name="Abrahante J.E."/>
            <person name="Garbe J."/>
            <person name="Badalamenti J.P."/>
            <person name="Herman A."/>
            <person name="Mangelson H."/>
            <person name="Liachko I."/>
            <person name="Sullivan S."/>
            <person name="Sone E.D."/>
            <person name="Koren S."/>
            <person name="Silverstein K.A.T."/>
            <person name="Beckman K.B."/>
            <person name="Gohl D.M."/>
        </authorList>
    </citation>
    <scope>NUCLEOTIDE SEQUENCE</scope>
    <source>
        <strain evidence="2">Duluth1</strain>
        <tissue evidence="2">Whole animal</tissue>
    </source>
</reference>
<dbReference type="PANTHER" id="PTHR34239:SF2">
    <property type="entry name" value="TRANSPOSABLE ELEMENT P TRANSPOSASE_THAP9 CONSERVED DOMAIN-CONTAINING PROTEIN"/>
    <property type="match status" value="1"/>
</dbReference>
<evidence type="ECO:0000313" key="3">
    <source>
        <dbReference type="Proteomes" id="UP000828390"/>
    </source>
</evidence>
<reference evidence="2" key="2">
    <citation type="submission" date="2020-11" db="EMBL/GenBank/DDBJ databases">
        <authorList>
            <person name="McCartney M.A."/>
            <person name="Auch B."/>
            <person name="Kono T."/>
            <person name="Mallez S."/>
            <person name="Becker A."/>
            <person name="Gohl D.M."/>
            <person name="Silverstein K.A.T."/>
            <person name="Koren S."/>
            <person name="Bechman K.B."/>
            <person name="Herman A."/>
            <person name="Abrahante J.E."/>
            <person name="Garbe J."/>
        </authorList>
    </citation>
    <scope>NUCLEOTIDE SEQUENCE</scope>
    <source>
        <strain evidence="2">Duluth1</strain>
        <tissue evidence="2">Whole animal</tissue>
    </source>
</reference>
<gene>
    <name evidence="2" type="ORF">DPMN_005993</name>
</gene>
<comment type="caution">
    <text evidence="2">The sequence shown here is derived from an EMBL/GenBank/DDBJ whole genome shotgun (WGS) entry which is preliminary data.</text>
</comment>
<name>A0A9D4MR78_DREPO</name>
<keyword evidence="3" id="KW-1185">Reference proteome</keyword>
<dbReference type="Proteomes" id="UP000828390">
    <property type="component" value="Unassembled WGS sequence"/>
</dbReference>
<evidence type="ECO:0000256" key="1">
    <source>
        <dbReference type="SAM" id="MobiDB-lite"/>
    </source>
</evidence>
<proteinExistence type="predicted"/>
<evidence type="ECO:0000313" key="2">
    <source>
        <dbReference type="EMBL" id="KAH3882063.1"/>
    </source>
</evidence>
<feature type="region of interest" description="Disordered" evidence="1">
    <location>
        <begin position="79"/>
        <end position="146"/>
    </location>
</feature>
<dbReference type="EMBL" id="JAIWYP010000001">
    <property type="protein sequence ID" value="KAH3882063.1"/>
    <property type="molecule type" value="Genomic_DNA"/>
</dbReference>
<organism evidence="2 3">
    <name type="scientific">Dreissena polymorpha</name>
    <name type="common">Zebra mussel</name>
    <name type="synonym">Mytilus polymorpha</name>
    <dbReference type="NCBI Taxonomy" id="45954"/>
    <lineage>
        <taxon>Eukaryota</taxon>
        <taxon>Metazoa</taxon>
        <taxon>Spiralia</taxon>
        <taxon>Lophotrochozoa</taxon>
        <taxon>Mollusca</taxon>
        <taxon>Bivalvia</taxon>
        <taxon>Autobranchia</taxon>
        <taxon>Heteroconchia</taxon>
        <taxon>Euheterodonta</taxon>
        <taxon>Imparidentia</taxon>
        <taxon>Neoheterodontei</taxon>
        <taxon>Myida</taxon>
        <taxon>Dreissenoidea</taxon>
        <taxon>Dreissenidae</taxon>
        <taxon>Dreissena</taxon>
    </lineage>
</organism>
<dbReference type="PANTHER" id="PTHR34239">
    <property type="entry name" value="APPLE DOMAIN-CONTAINING PROTEIN"/>
    <property type="match status" value="1"/>
</dbReference>
<sequence length="146" mass="16787">MVPIIKILDIFVKNGDKEDVKQLTKDSFRILAQGMNANTNKRKDLIRPSIPAKYRKVCGNDVPPSEFLFGANLEERVDAVEKEEKRSNKLSGQKNTTTNDRPFLGQRRPQGPHGYNKFQRHQKPYHRNVPAKPQGKPMPKGQIRRN</sequence>
<protein>
    <submittedName>
        <fullName evidence="2">Uncharacterized protein</fullName>
    </submittedName>
</protein>
<feature type="compositionally biased region" description="Polar residues" evidence="1">
    <location>
        <begin position="89"/>
        <end position="100"/>
    </location>
</feature>